<dbReference type="PANTHER" id="PTHR36159:SF1">
    <property type="entry name" value="RETROVIRUS-RELATED POL POLYPROTEIN FROM TRANSPOSON 412-LIKE PROTEIN"/>
    <property type="match status" value="1"/>
</dbReference>
<dbReference type="OrthoDB" id="6761856at2759"/>
<gene>
    <name evidence="11" type="ORF">DMN91_006429</name>
</gene>
<comment type="catalytic activity">
    <reaction evidence="8">
        <text>DNA(n) + a 2'-deoxyribonucleoside 5'-triphosphate = DNA(n+1) + diphosphate</text>
        <dbReference type="Rhea" id="RHEA:22508"/>
        <dbReference type="Rhea" id="RHEA-COMP:17339"/>
        <dbReference type="Rhea" id="RHEA-COMP:17340"/>
        <dbReference type="ChEBI" id="CHEBI:33019"/>
        <dbReference type="ChEBI" id="CHEBI:61560"/>
        <dbReference type="ChEBI" id="CHEBI:173112"/>
        <dbReference type="EC" id="2.7.7.7"/>
    </reaction>
</comment>
<evidence type="ECO:0000259" key="9">
    <source>
        <dbReference type="Pfam" id="PF03175"/>
    </source>
</evidence>
<keyword evidence="5" id="KW-0235">DNA replication</keyword>
<sequence>MENLTREQEVAYHSATHCHICEEPFAQDETRVRDHCHLTGVFPYKYVDCAEKLQDTRLPLRESFYSSLTGDTISESDYAHAENIWQQFAIQTLGEYSDLYLKTDVLLLADSFENFRDSCITSYGLDAAYYYTLPDFTWDAMLKHTRINFELLTDIDMVMFIERGIRGSLSQCSNRYARANNKYMESYDPSKPSSYLTYFDINNLYGWAMSQPLPYADFQWVDDVSDFDVNAIAPDSSTGYILEVDLEYPQHLHDAHTDLPFCLTRDKPPGKRQNKLLATLNDKERYVIHYRNLQQCMRHGLRIIKIHRVLQFAQSAWLRRYIELNTQFRMRATNDFEKNLYKLINNAVFGKTMENVRNHMDVKLVTKWNGRYGAEALIAKPNFHSRSVFSENLVAIELRKLQVKFNKPIYVGMCILDIYKTCLYEFHHEYMQQDLYTLPCQSFLYVEGKLTTNRAIEGSNVVLGNNCVAFMFDEIRYELDGVEIDRNKNVEMTSTLKNYTLLTLDRGVTQGNVGWDTYIDNVNGNFNFCVPLSMLLGFCEDYKRVVINARHELILIRSRNDNNSLLGDPALESKIELLKIQWRMPHVLLNEVNKLSMLRALESGRYLSMTFRSWDLYEFPLLQSTTKHSWTVKAASQLEKPRYVIFALQTGRKNVMSQDVATFDDCKLTNVKLHLNSEYYPYNDLNLDFEKNKYAILYDMYSRFRRAYYGCDCAEAYLTTTNFLLRGPFVVIDCSRQNESIKSATVDYLLVGINELVENGRRELRLLFPETTVYRQDIEIDGFINLDKLNFVRFYRRQMRQRSRLL</sequence>
<comment type="similarity">
    <text evidence="1">Belongs to the DNA polymerase type-B family.</text>
</comment>
<feature type="domain" description="Double jelly roll-like" evidence="10">
    <location>
        <begin position="461"/>
        <end position="748"/>
    </location>
</feature>
<dbReference type="Pfam" id="PF21738">
    <property type="entry name" value="DJR-like_dom"/>
    <property type="match status" value="1"/>
</dbReference>
<keyword evidence="7" id="KW-0238">DNA-binding</keyword>
<evidence type="ECO:0000256" key="6">
    <source>
        <dbReference type="ARBA" id="ARBA00022932"/>
    </source>
</evidence>
<evidence type="ECO:0000256" key="2">
    <source>
        <dbReference type="ARBA" id="ARBA00012417"/>
    </source>
</evidence>
<evidence type="ECO:0000256" key="5">
    <source>
        <dbReference type="ARBA" id="ARBA00022705"/>
    </source>
</evidence>
<evidence type="ECO:0000256" key="1">
    <source>
        <dbReference type="ARBA" id="ARBA00005755"/>
    </source>
</evidence>
<accession>A0A3L8DQ68</accession>
<dbReference type="EC" id="2.7.7.7" evidence="2"/>
<dbReference type="GO" id="GO:0003677">
    <property type="term" value="F:DNA binding"/>
    <property type="evidence" value="ECO:0007669"/>
    <property type="project" value="UniProtKB-KW"/>
</dbReference>
<dbReference type="Proteomes" id="UP000279307">
    <property type="component" value="Chromosome 6"/>
</dbReference>
<dbReference type="EMBL" id="QOIP01000006">
    <property type="protein sequence ID" value="RLU22049.1"/>
    <property type="molecule type" value="Genomic_DNA"/>
</dbReference>
<dbReference type="Pfam" id="PF03175">
    <property type="entry name" value="DNA_pol_B_2"/>
    <property type="match status" value="1"/>
</dbReference>
<dbReference type="InterPro" id="IPR043502">
    <property type="entry name" value="DNA/RNA_pol_sf"/>
</dbReference>
<evidence type="ECO:0000256" key="4">
    <source>
        <dbReference type="ARBA" id="ARBA00022695"/>
    </source>
</evidence>
<dbReference type="SUPFAM" id="SSF56672">
    <property type="entry name" value="DNA/RNA polymerases"/>
    <property type="match status" value="1"/>
</dbReference>
<evidence type="ECO:0000256" key="3">
    <source>
        <dbReference type="ARBA" id="ARBA00022679"/>
    </source>
</evidence>
<keyword evidence="4" id="KW-0548">Nucleotidyltransferase</keyword>
<comment type="caution">
    <text evidence="11">The sequence shown here is derived from an EMBL/GenBank/DDBJ whole genome shotgun (WGS) entry which is preliminary data.</text>
</comment>
<proteinExistence type="inferred from homology"/>
<dbReference type="GO" id="GO:0000166">
    <property type="term" value="F:nucleotide binding"/>
    <property type="evidence" value="ECO:0007669"/>
    <property type="project" value="InterPro"/>
</dbReference>
<evidence type="ECO:0000256" key="7">
    <source>
        <dbReference type="ARBA" id="ARBA00023125"/>
    </source>
</evidence>
<keyword evidence="6" id="KW-0239">DNA-directed DNA polymerase</keyword>
<reference evidence="11 12" key="1">
    <citation type="journal article" date="2018" name="Genome Res.">
        <title>The genomic architecture and molecular evolution of ant odorant receptors.</title>
        <authorList>
            <person name="McKenzie S.K."/>
            <person name="Kronauer D.J.C."/>
        </authorList>
    </citation>
    <scope>NUCLEOTIDE SEQUENCE [LARGE SCALE GENOMIC DNA]</scope>
    <source>
        <strain evidence="11">Clonal line C1</strain>
    </source>
</reference>
<dbReference type="GO" id="GO:0006260">
    <property type="term" value="P:DNA replication"/>
    <property type="evidence" value="ECO:0007669"/>
    <property type="project" value="UniProtKB-KW"/>
</dbReference>
<feature type="domain" description="DNA-directed DNA polymerase family B mitochondria/virus" evidence="9">
    <location>
        <begin position="92"/>
        <end position="426"/>
    </location>
</feature>
<evidence type="ECO:0000259" key="10">
    <source>
        <dbReference type="Pfam" id="PF21738"/>
    </source>
</evidence>
<dbReference type="AlphaFoldDB" id="A0A3L8DQ68"/>
<evidence type="ECO:0000313" key="11">
    <source>
        <dbReference type="EMBL" id="RLU22049.1"/>
    </source>
</evidence>
<dbReference type="InterPro" id="IPR049512">
    <property type="entry name" value="DJR-like_dom"/>
</dbReference>
<name>A0A3L8DQ68_OOCBI</name>
<organism evidence="11 12">
    <name type="scientific">Ooceraea biroi</name>
    <name type="common">Clonal raider ant</name>
    <name type="synonym">Cerapachys biroi</name>
    <dbReference type="NCBI Taxonomy" id="2015173"/>
    <lineage>
        <taxon>Eukaryota</taxon>
        <taxon>Metazoa</taxon>
        <taxon>Ecdysozoa</taxon>
        <taxon>Arthropoda</taxon>
        <taxon>Hexapoda</taxon>
        <taxon>Insecta</taxon>
        <taxon>Pterygota</taxon>
        <taxon>Neoptera</taxon>
        <taxon>Endopterygota</taxon>
        <taxon>Hymenoptera</taxon>
        <taxon>Apocrita</taxon>
        <taxon>Aculeata</taxon>
        <taxon>Formicoidea</taxon>
        <taxon>Formicidae</taxon>
        <taxon>Dorylinae</taxon>
        <taxon>Ooceraea</taxon>
    </lineage>
</organism>
<evidence type="ECO:0000256" key="8">
    <source>
        <dbReference type="ARBA" id="ARBA00049244"/>
    </source>
</evidence>
<dbReference type="InterPro" id="IPR004868">
    <property type="entry name" value="DNA-dir_DNA_pol_B_mt/vir"/>
</dbReference>
<keyword evidence="3" id="KW-0808">Transferase</keyword>
<dbReference type="PANTHER" id="PTHR36159">
    <property type="entry name" value="PROTEIN CBG23766"/>
    <property type="match status" value="1"/>
</dbReference>
<dbReference type="GO" id="GO:0003887">
    <property type="term" value="F:DNA-directed DNA polymerase activity"/>
    <property type="evidence" value="ECO:0007669"/>
    <property type="project" value="UniProtKB-KW"/>
</dbReference>
<protein>
    <recommendedName>
        <fullName evidence="2">DNA-directed DNA polymerase</fullName>
        <ecNumber evidence="2">2.7.7.7</ecNumber>
    </recommendedName>
</protein>
<evidence type="ECO:0000313" key="12">
    <source>
        <dbReference type="Proteomes" id="UP000279307"/>
    </source>
</evidence>